<evidence type="ECO:0000313" key="1">
    <source>
        <dbReference type="EMBL" id="MBB5082332.1"/>
    </source>
</evidence>
<evidence type="ECO:0008006" key="3">
    <source>
        <dbReference type="Google" id="ProtNLM"/>
    </source>
</evidence>
<protein>
    <recommendedName>
        <fullName evidence="3">Transposase</fullName>
    </recommendedName>
</protein>
<sequence length="54" mass="5836">MNIRVIASPDGTVLWASGALPGKTHDLTAARVWGILREREKTGILTTRAPRPPS</sequence>
<dbReference type="Proteomes" id="UP000568380">
    <property type="component" value="Unassembled WGS sequence"/>
</dbReference>
<proteinExistence type="predicted"/>
<dbReference type="AlphaFoldDB" id="A0A7W8EKZ2"/>
<keyword evidence="2" id="KW-1185">Reference proteome</keyword>
<accession>A0A7W8EKZ2</accession>
<comment type="caution">
    <text evidence="1">The sequence shown here is derived from an EMBL/GenBank/DDBJ whole genome shotgun (WGS) entry which is preliminary data.</text>
</comment>
<name>A0A7W8EKZ2_9ACTN</name>
<organism evidence="1 2">
    <name type="scientific">Nonomuraea endophytica</name>
    <dbReference type="NCBI Taxonomy" id="714136"/>
    <lineage>
        <taxon>Bacteria</taxon>
        <taxon>Bacillati</taxon>
        <taxon>Actinomycetota</taxon>
        <taxon>Actinomycetes</taxon>
        <taxon>Streptosporangiales</taxon>
        <taxon>Streptosporangiaceae</taxon>
        <taxon>Nonomuraea</taxon>
    </lineage>
</organism>
<evidence type="ECO:0000313" key="2">
    <source>
        <dbReference type="Proteomes" id="UP000568380"/>
    </source>
</evidence>
<reference evidence="1 2" key="1">
    <citation type="submission" date="2020-08" db="EMBL/GenBank/DDBJ databases">
        <title>Genomic Encyclopedia of Type Strains, Phase IV (KMG-IV): sequencing the most valuable type-strain genomes for metagenomic binning, comparative biology and taxonomic classification.</title>
        <authorList>
            <person name="Goeker M."/>
        </authorList>
    </citation>
    <scope>NUCLEOTIDE SEQUENCE [LARGE SCALE GENOMIC DNA]</scope>
    <source>
        <strain evidence="1 2">DSM 45385</strain>
    </source>
</reference>
<gene>
    <name evidence="1" type="ORF">HNR40_007827</name>
</gene>
<dbReference type="EMBL" id="JACHIN010000013">
    <property type="protein sequence ID" value="MBB5082332.1"/>
    <property type="molecule type" value="Genomic_DNA"/>
</dbReference>